<keyword evidence="3" id="KW-0575">Peroxidase</keyword>
<evidence type="ECO:0000256" key="1">
    <source>
        <dbReference type="ARBA" id="ARBA00003330"/>
    </source>
</evidence>
<feature type="signal peptide" evidence="12">
    <location>
        <begin position="1"/>
        <end position="28"/>
    </location>
</feature>
<dbReference type="Proteomes" id="UP000002215">
    <property type="component" value="Chromosome"/>
</dbReference>
<dbReference type="AlphaFoldDB" id="A0A979GU14"/>
<evidence type="ECO:0000256" key="6">
    <source>
        <dbReference type="ARBA" id="ARBA00023157"/>
    </source>
</evidence>
<dbReference type="SUPFAM" id="SSF52833">
    <property type="entry name" value="Thioredoxin-like"/>
    <property type="match status" value="1"/>
</dbReference>
<dbReference type="CDD" id="cd02970">
    <property type="entry name" value="PRX_like2"/>
    <property type="match status" value="1"/>
</dbReference>
<dbReference type="PANTHER" id="PTHR42801">
    <property type="entry name" value="THIOREDOXIN-DEPENDENT PEROXIDE REDUCTASE"/>
    <property type="match status" value="1"/>
</dbReference>
<evidence type="ECO:0000256" key="5">
    <source>
        <dbReference type="ARBA" id="ARBA00023002"/>
    </source>
</evidence>
<evidence type="ECO:0000256" key="8">
    <source>
        <dbReference type="ARBA" id="ARBA00032824"/>
    </source>
</evidence>
<dbReference type="EMBL" id="CP001699">
    <property type="protein sequence ID" value="ACU60499.1"/>
    <property type="molecule type" value="Genomic_DNA"/>
</dbReference>
<dbReference type="GO" id="GO:0005737">
    <property type="term" value="C:cytoplasm"/>
    <property type="evidence" value="ECO:0007669"/>
    <property type="project" value="TreeGrafter"/>
</dbReference>
<dbReference type="Pfam" id="PF00578">
    <property type="entry name" value="AhpC-TSA"/>
    <property type="match status" value="1"/>
</dbReference>
<dbReference type="EC" id="1.11.1.24" evidence="2"/>
<evidence type="ECO:0000256" key="3">
    <source>
        <dbReference type="ARBA" id="ARBA00022559"/>
    </source>
</evidence>
<reference evidence="15" key="1">
    <citation type="submission" date="2009-08" db="EMBL/GenBank/DDBJ databases">
        <title>The complete genome of Chitinophaga pinensis DSM 2588.</title>
        <authorList>
            <consortium name="US DOE Joint Genome Institute (JGI-PGF)"/>
            <person name="Lucas S."/>
            <person name="Copeland A."/>
            <person name="Lapidus A."/>
            <person name="Glavina del Rio T."/>
            <person name="Dalin E."/>
            <person name="Tice H."/>
            <person name="Bruce D."/>
            <person name="Goodwin L."/>
            <person name="Pitluck S."/>
            <person name="Kyrpides N."/>
            <person name="Mavromatis K."/>
            <person name="Ivanova N."/>
            <person name="Mikhailova N."/>
            <person name="Sims D."/>
            <person name="Meinche L."/>
            <person name="Brettin T."/>
            <person name="Detter J.C."/>
            <person name="Han C."/>
            <person name="Larimer F."/>
            <person name="Land M."/>
            <person name="Hauser L."/>
            <person name="Markowitz V."/>
            <person name="Cheng J.-F."/>
            <person name="Hugenholtz P."/>
            <person name="Woyke T."/>
            <person name="Wu D."/>
            <person name="Spring S."/>
            <person name="Klenk H.-P."/>
            <person name="Eisen J.A."/>
        </authorList>
    </citation>
    <scope>NUCLEOTIDE SEQUENCE [LARGE SCALE GENOMIC DNA]</scope>
    <source>
        <strain evidence="15">ATCC 43595 / DSM 2588 / LMG 13176 / NBRC 15968 / NCIMB 11800 / UQM 2034</strain>
    </source>
</reference>
<keyword evidence="6" id="KW-1015">Disulfide bond</keyword>
<dbReference type="PROSITE" id="PS51352">
    <property type="entry name" value="THIOREDOXIN_2"/>
    <property type="match status" value="1"/>
</dbReference>
<dbReference type="RefSeq" id="WP_012790675.1">
    <property type="nucleotide sequence ID" value="NC_013132.1"/>
</dbReference>
<dbReference type="KEGG" id="cpi:Cpin_3023"/>
<evidence type="ECO:0000256" key="2">
    <source>
        <dbReference type="ARBA" id="ARBA00013017"/>
    </source>
</evidence>
<evidence type="ECO:0000259" key="13">
    <source>
        <dbReference type="PROSITE" id="PS51352"/>
    </source>
</evidence>
<keyword evidence="4" id="KW-0049">Antioxidant</keyword>
<reference evidence="14 15" key="2">
    <citation type="journal article" date="2010" name="Stand. Genomic Sci.">
        <title>Complete genome sequence of Chitinophaga pinensis type strain (UQM 2034).</title>
        <authorList>
            <person name="Glavina Del Rio T."/>
            <person name="Abt B."/>
            <person name="Spring S."/>
            <person name="Lapidus A."/>
            <person name="Nolan M."/>
            <person name="Tice H."/>
            <person name="Copeland A."/>
            <person name="Cheng J.F."/>
            <person name="Chen F."/>
            <person name="Bruce D."/>
            <person name="Goodwin L."/>
            <person name="Pitluck S."/>
            <person name="Ivanova N."/>
            <person name="Mavromatis K."/>
            <person name="Mikhailova N."/>
            <person name="Pati A."/>
            <person name="Chen A."/>
            <person name="Palaniappan K."/>
            <person name="Land M."/>
            <person name="Hauser L."/>
            <person name="Chang Y.J."/>
            <person name="Jeffries C.D."/>
            <person name="Chain P."/>
            <person name="Saunders E."/>
            <person name="Detter J.C."/>
            <person name="Brettin T."/>
            <person name="Rohde M."/>
            <person name="Goker M."/>
            <person name="Bristow J."/>
            <person name="Eisen J.A."/>
            <person name="Markowitz V."/>
            <person name="Hugenholtz P."/>
            <person name="Kyrpides N.C."/>
            <person name="Klenk H.P."/>
            <person name="Lucas S."/>
        </authorList>
    </citation>
    <scope>NUCLEOTIDE SEQUENCE [LARGE SCALE GENOMIC DNA]</scope>
    <source>
        <strain evidence="15">ATCC 43595 / DSM 2588 / LMG 13176 / NBRC 15968 / NCIMB 11800 / UQM 2034</strain>
    </source>
</reference>
<dbReference type="GO" id="GO:0034599">
    <property type="term" value="P:cellular response to oxidative stress"/>
    <property type="evidence" value="ECO:0007669"/>
    <property type="project" value="TreeGrafter"/>
</dbReference>
<dbReference type="InterPro" id="IPR013766">
    <property type="entry name" value="Thioredoxin_domain"/>
</dbReference>
<evidence type="ECO:0000256" key="12">
    <source>
        <dbReference type="SAM" id="SignalP"/>
    </source>
</evidence>
<dbReference type="InterPro" id="IPR050924">
    <property type="entry name" value="Peroxiredoxin_BCP/PrxQ"/>
</dbReference>
<evidence type="ECO:0000256" key="9">
    <source>
        <dbReference type="ARBA" id="ARBA00038489"/>
    </source>
</evidence>
<feature type="domain" description="Thioredoxin" evidence="13">
    <location>
        <begin position="61"/>
        <end position="229"/>
    </location>
</feature>
<comment type="similarity">
    <text evidence="9">Belongs to the peroxiredoxin family. BCP/PrxQ subfamily.</text>
</comment>
<evidence type="ECO:0000256" key="11">
    <source>
        <dbReference type="ARBA" id="ARBA00049091"/>
    </source>
</evidence>
<keyword evidence="5" id="KW-0560">Oxidoreductase</keyword>
<proteinExistence type="inferred from homology"/>
<feature type="chain" id="PRO_5037838392" description="thioredoxin-dependent peroxiredoxin" evidence="12">
    <location>
        <begin position="29"/>
        <end position="231"/>
    </location>
</feature>
<dbReference type="OrthoDB" id="9805634at2"/>
<name>A0A979GU14_CHIPD</name>
<comment type="catalytic activity">
    <reaction evidence="11">
        <text>a hydroperoxide + [thioredoxin]-dithiol = an alcohol + [thioredoxin]-disulfide + H2O</text>
        <dbReference type="Rhea" id="RHEA:62620"/>
        <dbReference type="Rhea" id="RHEA-COMP:10698"/>
        <dbReference type="Rhea" id="RHEA-COMP:10700"/>
        <dbReference type="ChEBI" id="CHEBI:15377"/>
        <dbReference type="ChEBI" id="CHEBI:29950"/>
        <dbReference type="ChEBI" id="CHEBI:30879"/>
        <dbReference type="ChEBI" id="CHEBI:35924"/>
        <dbReference type="ChEBI" id="CHEBI:50058"/>
        <dbReference type="EC" id="1.11.1.24"/>
    </reaction>
</comment>
<dbReference type="Gene3D" id="3.40.30.10">
    <property type="entry name" value="Glutaredoxin"/>
    <property type="match status" value="1"/>
</dbReference>
<gene>
    <name evidence="14" type="ordered locus">Cpin_3023</name>
</gene>
<sequence length="231" mass="25853">MKSFIKENTRSIFITLLLSFTTATVANAQRVSRDSSMMMDKMEPQQMSYTIPQKPEDISPLLNGEKIPKAILTDLSGKKFDLNKAVSEKPTVLVFYRGGWCPYCSRQLSGLQQAAPDLEKLGYQLIAISTDTPEELMQSATKEKLDYTLLSDADLSLSKQFGIAYKAPEAYWNMLPKTTGGLDTALLLPVPSVFILDKKGTIHFEYINPDFKQRLSADLLKAVTNSIRKDL</sequence>
<evidence type="ECO:0000256" key="4">
    <source>
        <dbReference type="ARBA" id="ARBA00022862"/>
    </source>
</evidence>
<dbReference type="InterPro" id="IPR036249">
    <property type="entry name" value="Thioredoxin-like_sf"/>
</dbReference>
<dbReference type="GO" id="GO:0045454">
    <property type="term" value="P:cell redox homeostasis"/>
    <property type="evidence" value="ECO:0007669"/>
    <property type="project" value="TreeGrafter"/>
</dbReference>
<keyword evidence="12" id="KW-0732">Signal</keyword>
<dbReference type="GO" id="GO:0008379">
    <property type="term" value="F:thioredoxin peroxidase activity"/>
    <property type="evidence" value="ECO:0007669"/>
    <property type="project" value="TreeGrafter"/>
</dbReference>
<keyword evidence="7" id="KW-0676">Redox-active center</keyword>
<evidence type="ECO:0000313" key="15">
    <source>
        <dbReference type="Proteomes" id="UP000002215"/>
    </source>
</evidence>
<protein>
    <recommendedName>
        <fullName evidence="2">thioredoxin-dependent peroxiredoxin</fullName>
        <ecNumber evidence="2">1.11.1.24</ecNumber>
    </recommendedName>
    <alternativeName>
        <fullName evidence="8">Thioredoxin peroxidase</fullName>
    </alternativeName>
    <alternativeName>
        <fullName evidence="10">Thioredoxin-dependent peroxiredoxin Bcp</fullName>
    </alternativeName>
</protein>
<evidence type="ECO:0000256" key="7">
    <source>
        <dbReference type="ARBA" id="ARBA00023284"/>
    </source>
</evidence>
<dbReference type="InterPro" id="IPR000866">
    <property type="entry name" value="AhpC/TSA"/>
</dbReference>
<dbReference type="PANTHER" id="PTHR42801:SF7">
    <property type="entry name" value="SLL1159 PROTEIN"/>
    <property type="match status" value="1"/>
</dbReference>
<evidence type="ECO:0000256" key="10">
    <source>
        <dbReference type="ARBA" id="ARBA00042639"/>
    </source>
</evidence>
<comment type="function">
    <text evidence="1">Thiol-specific peroxidase that catalyzes the reduction of hydrogen peroxide and organic hydroperoxides to water and alcohols, respectively. Plays a role in cell protection against oxidative stress by detoxifying peroxides and as sensor of hydrogen peroxide-mediated signaling events.</text>
</comment>
<accession>A0A979GU14</accession>
<evidence type="ECO:0000313" key="14">
    <source>
        <dbReference type="EMBL" id="ACU60499.1"/>
    </source>
</evidence>
<organism evidence="14 15">
    <name type="scientific">Chitinophaga pinensis (strain ATCC 43595 / DSM 2588 / LMG 13176 / NBRC 15968 / NCIMB 11800 / UQM 2034)</name>
    <dbReference type="NCBI Taxonomy" id="485918"/>
    <lineage>
        <taxon>Bacteria</taxon>
        <taxon>Pseudomonadati</taxon>
        <taxon>Bacteroidota</taxon>
        <taxon>Chitinophagia</taxon>
        <taxon>Chitinophagales</taxon>
        <taxon>Chitinophagaceae</taxon>
        <taxon>Chitinophaga</taxon>
    </lineage>
</organism>